<name>V3ZKE9_LOTGI</name>
<keyword evidence="4" id="KW-1185">Reference proteome</keyword>
<dbReference type="OMA" id="ERNIVDC"/>
<gene>
    <name evidence="3" type="ORF">LOTGIDRAFT_155881</name>
</gene>
<dbReference type="InterPro" id="IPR022041">
    <property type="entry name" value="Methyltransf_FA"/>
</dbReference>
<proteinExistence type="predicted"/>
<feature type="domain" description="Farnesoic acid O-methyl transferase" evidence="2">
    <location>
        <begin position="38"/>
        <end position="162"/>
    </location>
</feature>
<sequence>MTTPKFTEYLSQGGSQLQVFSPDNQFHAEPLLRYGFEISNITNLQLGIKACADAHVIIQKGTLPMLNTDGNYAYIIGSYGNNRVELAKSMHSVPRLASISMIPLDCNEVRPFWISWKDGDLKIGKGTVLLADEIIAYSVGPLVDYKYAFIITGWGSHGCWTIAVANQIVKTKWRKSSVLNSKIHGSDVISFTTKSKMECLSKCVHATNLSCACRQLSFNGHTKECLIINYENPVTIVDDENWNTWYLV</sequence>
<evidence type="ECO:0000259" key="2">
    <source>
        <dbReference type="Pfam" id="PF12248"/>
    </source>
</evidence>
<protein>
    <recommendedName>
        <fullName evidence="5">Farnesoic acid O-methyl transferase domain-containing protein</fullName>
    </recommendedName>
</protein>
<dbReference type="GeneID" id="20236864"/>
<dbReference type="KEGG" id="lgi:LOTGIDRAFT_155881"/>
<dbReference type="InterPro" id="IPR003609">
    <property type="entry name" value="Pan_app"/>
</dbReference>
<dbReference type="Proteomes" id="UP000030746">
    <property type="component" value="Unassembled WGS sequence"/>
</dbReference>
<dbReference type="STRING" id="225164.V3ZKE9"/>
<evidence type="ECO:0000313" key="3">
    <source>
        <dbReference type="EMBL" id="ESO82845.1"/>
    </source>
</evidence>
<evidence type="ECO:0000259" key="1">
    <source>
        <dbReference type="Pfam" id="PF00024"/>
    </source>
</evidence>
<dbReference type="HOGENOM" id="CLU_1121192_0_0_1"/>
<evidence type="ECO:0008006" key="5">
    <source>
        <dbReference type="Google" id="ProtNLM"/>
    </source>
</evidence>
<dbReference type="RefSeq" id="XP_009066636.1">
    <property type="nucleotide sequence ID" value="XM_009068388.1"/>
</dbReference>
<dbReference type="Pfam" id="PF00024">
    <property type="entry name" value="PAN_1"/>
    <property type="match status" value="1"/>
</dbReference>
<dbReference type="EMBL" id="KB203854">
    <property type="protein sequence ID" value="ESO82845.1"/>
    <property type="molecule type" value="Genomic_DNA"/>
</dbReference>
<reference evidence="3 4" key="1">
    <citation type="journal article" date="2013" name="Nature">
        <title>Insights into bilaterian evolution from three spiralian genomes.</title>
        <authorList>
            <person name="Simakov O."/>
            <person name="Marletaz F."/>
            <person name="Cho S.J."/>
            <person name="Edsinger-Gonzales E."/>
            <person name="Havlak P."/>
            <person name="Hellsten U."/>
            <person name="Kuo D.H."/>
            <person name="Larsson T."/>
            <person name="Lv J."/>
            <person name="Arendt D."/>
            <person name="Savage R."/>
            <person name="Osoegawa K."/>
            <person name="de Jong P."/>
            <person name="Grimwood J."/>
            <person name="Chapman J.A."/>
            <person name="Shapiro H."/>
            <person name="Aerts A."/>
            <person name="Otillar R.P."/>
            <person name="Terry A.Y."/>
            <person name="Boore J.L."/>
            <person name="Grigoriev I.V."/>
            <person name="Lindberg D.R."/>
            <person name="Seaver E.C."/>
            <person name="Weisblat D.A."/>
            <person name="Putnam N.H."/>
            <person name="Rokhsar D.S."/>
        </authorList>
    </citation>
    <scope>NUCLEOTIDE SEQUENCE [LARGE SCALE GENOMIC DNA]</scope>
</reference>
<organism evidence="3 4">
    <name type="scientific">Lottia gigantea</name>
    <name type="common">Giant owl limpet</name>
    <dbReference type="NCBI Taxonomy" id="225164"/>
    <lineage>
        <taxon>Eukaryota</taxon>
        <taxon>Metazoa</taxon>
        <taxon>Spiralia</taxon>
        <taxon>Lophotrochozoa</taxon>
        <taxon>Mollusca</taxon>
        <taxon>Gastropoda</taxon>
        <taxon>Patellogastropoda</taxon>
        <taxon>Lottioidea</taxon>
        <taxon>Lottiidae</taxon>
        <taxon>Lottia</taxon>
    </lineage>
</organism>
<dbReference type="AlphaFoldDB" id="V3ZKE9"/>
<evidence type="ECO:0000313" key="4">
    <source>
        <dbReference type="Proteomes" id="UP000030746"/>
    </source>
</evidence>
<dbReference type="CTD" id="20236864"/>
<dbReference type="Pfam" id="PF12248">
    <property type="entry name" value="Methyltransf_FA"/>
    <property type="match status" value="1"/>
</dbReference>
<dbReference type="SUPFAM" id="SSF57414">
    <property type="entry name" value="Hairpin loop containing domain-like"/>
    <property type="match status" value="1"/>
</dbReference>
<accession>V3ZKE9</accession>
<feature type="domain" description="Apple" evidence="1">
    <location>
        <begin position="180"/>
        <end position="227"/>
    </location>
</feature>
<dbReference type="OrthoDB" id="6092539at2759"/>